<evidence type="ECO:0000313" key="3">
    <source>
        <dbReference type="Proteomes" id="UP000092321"/>
    </source>
</evidence>
<dbReference type="PANTHER" id="PTHR11679">
    <property type="entry name" value="VESICLE PROTEIN SORTING-ASSOCIATED"/>
    <property type="match status" value="1"/>
</dbReference>
<gene>
    <name evidence="2" type="ORF">HANVADRAFT_51300</name>
</gene>
<keyword evidence="3" id="KW-1185">Reference proteome</keyword>
<accession>A0A1B7TJI4</accession>
<evidence type="ECO:0000313" key="2">
    <source>
        <dbReference type="EMBL" id="OBA28858.1"/>
    </source>
</evidence>
<organism evidence="2 3">
    <name type="scientific">Hanseniaspora valbyensis NRRL Y-1626</name>
    <dbReference type="NCBI Taxonomy" id="766949"/>
    <lineage>
        <taxon>Eukaryota</taxon>
        <taxon>Fungi</taxon>
        <taxon>Dikarya</taxon>
        <taxon>Ascomycota</taxon>
        <taxon>Saccharomycotina</taxon>
        <taxon>Saccharomycetes</taxon>
        <taxon>Saccharomycodales</taxon>
        <taxon>Saccharomycodaceae</taxon>
        <taxon>Hanseniaspora</taxon>
    </lineage>
</organism>
<comment type="similarity">
    <text evidence="1">Belongs to the STXBP/unc-18/SEC1 family.</text>
</comment>
<dbReference type="OrthoDB" id="10262287at2759"/>
<dbReference type="InterPro" id="IPR036045">
    <property type="entry name" value="Sec1-like_sf"/>
</dbReference>
<evidence type="ECO:0000256" key="1">
    <source>
        <dbReference type="ARBA" id="ARBA00009884"/>
    </source>
</evidence>
<comment type="caution">
    <text evidence="2">The sequence shown here is derived from an EMBL/GenBank/DDBJ whole genome shotgun (WGS) entry which is preliminary data.</text>
</comment>
<dbReference type="SUPFAM" id="SSF56815">
    <property type="entry name" value="Sec1/munc18-like (SM) proteins"/>
    <property type="match status" value="1"/>
</dbReference>
<dbReference type="Pfam" id="PF00995">
    <property type="entry name" value="Sec1"/>
    <property type="match status" value="1"/>
</dbReference>
<dbReference type="InterPro" id="IPR027482">
    <property type="entry name" value="Sec1-like_dom2"/>
</dbReference>
<dbReference type="GO" id="GO:0016192">
    <property type="term" value="P:vesicle-mediated transport"/>
    <property type="evidence" value="ECO:0007669"/>
    <property type="project" value="InterPro"/>
</dbReference>
<dbReference type="Gene3D" id="3.40.50.1910">
    <property type="match status" value="2"/>
</dbReference>
<protein>
    <recommendedName>
        <fullName evidence="4">Sec1-like protein</fullName>
    </recommendedName>
</protein>
<dbReference type="InterPro" id="IPR043127">
    <property type="entry name" value="Sec-1-like_dom3a"/>
</dbReference>
<evidence type="ECO:0008006" key="4">
    <source>
        <dbReference type="Google" id="ProtNLM"/>
    </source>
</evidence>
<dbReference type="EMBL" id="LXPE01000002">
    <property type="protein sequence ID" value="OBA28858.1"/>
    <property type="molecule type" value="Genomic_DNA"/>
</dbReference>
<sequence>MTNLSSTDIKSTNSSSSLKNHDANIFAENYKSKEIFQLDFFKLLNKISLSKPKSSKLNLYVPQNEILYVLNSYVTFEELNSKTSTNKIYSDLQFLNNAVNQETETHNVLILDYGNVPGSLNYNLIQDLKDKWEFISDVLVFGDSFDLDNQDDNNFALMKIKALKNIYKIPLGIDLNIEFMSLPMWRIGDSIFSIELKKEIPDDYLRPINVDNSNLLNNLKRWMSINEIRYINKIIACEKSDIIGNSESSSLKMMKMIENEINDSSIQNSVLFDVKKDCNVFIFDRSCDVITPLLSELTYIGLLNEQDFVFLKEIISKENNNGNDIADNIFENLKFLNFGEVGSVLQRLLSSYGKATNTRDRLDTSSGNNLNSTSEELNRMIKILSDKEVITNSKNLPKHVNKASEIMANTKDINYSLDDLIELESLLLSEWNQQSQYLNNTSKLRFNWNKLASSNSGSNSKIVDDNFIISWIEEQNLVGSYTFAKLIKIVVLYNSLYGPFDKKTDFYNRLLVSFSDRFGSNVVSPVIEKLFNEQQILLNISGNNNEKRLANNQAQILAMENNRKMLKLLDYMNYVPHTLNENILASAINDTITKTANVVGLAFLNPFSTSEQQNKTSNDSTNETTDPLSFAYCGITPIITRFLQYSLTINPVSPSLLSLGIPSELLENVAKLDGIDSSSTFKATDKSFRSTTFKELSHASNGLLKVKETQLLKSKIGQTFQKEHMLFSKNVVIITGGITLSELATIDKLNRLISSVFDKSNQFAENKNNNTNFIPITVIADRII</sequence>
<reference evidence="3" key="1">
    <citation type="journal article" date="2016" name="Proc. Natl. Acad. Sci. U.S.A.">
        <title>Comparative genomics of biotechnologically important yeasts.</title>
        <authorList>
            <person name="Riley R."/>
            <person name="Haridas S."/>
            <person name="Wolfe K.H."/>
            <person name="Lopes M.R."/>
            <person name="Hittinger C.T."/>
            <person name="Goeker M."/>
            <person name="Salamov A.A."/>
            <person name="Wisecaver J.H."/>
            <person name="Long T.M."/>
            <person name="Calvey C.H."/>
            <person name="Aerts A.L."/>
            <person name="Barry K.W."/>
            <person name="Choi C."/>
            <person name="Clum A."/>
            <person name="Coughlan A.Y."/>
            <person name="Deshpande S."/>
            <person name="Douglass A.P."/>
            <person name="Hanson S.J."/>
            <person name="Klenk H.-P."/>
            <person name="LaButti K.M."/>
            <person name="Lapidus A."/>
            <person name="Lindquist E.A."/>
            <person name="Lipzen A.M."/>
            <person name="Meier-Kolthoff J.P."/>
            <person name="Ohm R.A."/>
            <person name="Otillar R.P."/>
            <person name="Pangilinan J.L."/>
            <person name="Peng Y."/>
            <person name="Rokas A."/>
            <person name="Rosa C.A."/>
            <person name="Scheuner C."/>
            <person name="Sibirny A.A."/>
            <person name="Slot J.C."/>
            <person name="Stielow J.B."/>
            <person name="Sun H."/>
            <person name="Kurtzman C.P."/>
            <person name="Blackwell M."/>
            <person name="Grigoriev I.V."/>
            <person name="Jeffries T.W."/>
        </authorList>
    </citation>
    <scope>NUCLEOTIDE SEQUENCE [LARGE SCALE GENOMIC DNA]</scope>
    <source>
        <strain evidence="3">NRRL Y-1626</strain>
    </source>
</reference>
<dbReference type="Gene3D" id="3.90.830.10">
    <property type="entry name" value="Syntaxin Binding Protein 1, Chain A, domain 2"/>
    <property type="match status" value="1"/>
</dbReference>
<dbReference type="AlphaFoldDB" id="A0A1B7TJI4"/>
<name>A0A1B7TJI4_9ASCO</name>
<proteinExistence type="inferred from homology"/>
<dbReference type="InterPro" id="IPR001619">
    <property type="entry name" value="Sec1-like"/>
</dbReference>
<dbReference type="Proteomes" id="UP000092321">
    <property type="component" value="Unassembled WGS sequence"/>
</dbReference>